<evidence type="ECO:0000313" key="2">
    <source>
        <dbReference type="EMBL" id="MUV03354.1"/>
    </source>
</evidence>
<accession>A0A6N8H9W5</accession>
<keyword evidence="1" id="KW-0812">Transmembrane</keyword>
<dbReference type="AlphaFoldDB" id="A0A6N8H9W5"/>
<dbReference type="EMBL" id="WOWP01000020">
    <property type="protein sequence ID" value="MUV03354.1"/>
    <property type="molecule type" value="Genomic_DNA"/>
</dbReference>
<keyword evidence="3" id="KW-1185">Reference proteome</keyword>
<reference evidence="2 3" key="1">
    <citation type="submission" date="2019-12" db="EMBL/GenBank/DDBJ databases">
        <authorList>
            <person name="Sun J.-Q."/>
        </authorList>
    </citation>
    <scope>NUCLEOTIDE SEQUENCE [LARGE SCALE GENOMIC DNA]</scope>
    <source>
        <strain evidence="2 3">JCM 17928</strain>
    </source>
</reference>
<protein>
    <submittedName>
        <fullName evidence="2">Uncharacterized protein</fullName>
    </submittedName>
</protein>
<sequence>MTLLRFTLVAFLLCFIVVLVNSNEFKFFLPFDIFALALMAGSALLEYLFIRKGFKIPFKIGFYITIVLFVMYFVFSANVYLKPSRDFFCNTHVRILSRESEWNGLMVKYNTAYIYFYMLAILMQIVTGIYTIIIYRKKALCT</sequence>
<organism evidence="2 3">
    <name type="scientific">Flavobacterium rakeshii</name>
    <dbReference type="NCBI Taxonomy" id="1038845"/>
    <lineage>
        <taxon>Bacteria</taxon>
        <taxon>Pseudomonadati</taxon>
        <taxon>Bacteroidota</taxon>
        <taxon>Flavobacteriia</taxon>
        <taxon>Flavobacteriales</taxon>
        <taxon>Flavobacteriaceae</taxon>
        <taxon>Flavobacterium</taxon>
    </lineage>
</organism>
<keyword evidence="1" id="KW-1133">Transmembrane helix</keyword>
<gene>
    <name evidence="2" type="ORF">GN157_06490</name>
</gene>
<name>A0A6N8H9W5_9FLAO</name>
<evidence type="ECO:0000256" key="1">
    <source>
        <dbReference type="SAM" id="Phobius"/>
    </source>
</evidence>
<dbReference type="Proteomes" id="UP000433945">
    <property type="component" value="Unassembled WGS sequence"/>
</dbReference>
<feature type="transmembrane region" description="Helical" evidence="1">
    <location>
        <begin position="32"/>
        <end position="50"/>
    </location>
</feature>
<proteinExistence type="predicted"/>
<dbReference type="RefSeq" id="WP_157482298.1">
    <property type="nucleotide sequence ID" value="NZ_WOWP01000020.1"/>
</dbReference>
<evidence type="ECO:0000313" key="3">
    <source>
        <dbReference type="Proteomes" id="UP000433945"/>
    </source>
</evidence>
<feature type="transmembrane region" description="Helical" evidence="1">
    <location>
        <begin position="112"/>
        <end position="135"/>
    </location>
</feature>
<comment type="caution">
    <text evidence="2">The sequence shown here is derived from an EMBL/GenBank/DDBJ whole genome shotgun (WGS) entry which is preliminary data.</text>
</comment>
<feature type="transmembrane region" description="Helical" evidence="1">
    <location>
        <begin position="62"/>
        <end position="81"/>
    </location>
</feature>
<keyword evidence="1" id="KW-0472">Membrane</keyword>